<dbReference type="SUPFAM" id="SSF49478">
    <property type="entry name" value="Cna protein B-type domain"/>
    <property type="match status" value="1"/>
</dbReference>
<reference evidence="6" key="1">
    <citation type="submission" date="2018-11" db="EMBL/GenBank/DDBJ databases">
        <title>Chitinophaga lutea sp.nov., isolate from arsenic contaminated soil.</title>
        <authorList>
            <person name="Zong Y."/>
        </authorList>
    </citation>
    <scope>NUCLEOTIDE SEQUENCE [LARGE SCALE GENOMIC DNA]</scope>
    <source>
        <strain evidence="6">YLT18</strain>
    </source>
</reference>
<dbReference type="AlphaFoldDB" id="A0A3N4ME66"/>
<dbReference type="RefSeq" id="WP_120517639.1">
    <property type="nucleotide sequence ID" value="NZ_QXZY01000009.1"/>
</dbReference>
<gene>
    <name evidence="5" type="ORF">EG028_16655</name>
</gene>
<proteinExistence type="predicted"/>
<organism evidence="5 6">
    <name type="scientific">Chitinophaga barathri</name>
    <dbReference type="NCBI Taxonomy" id="1647451"/>
    <lineage>
        <taxon>Bacteria</taxon>
        <taxon>Pseudomonadati</taxon>
        <taxon>Bacteroidota</taxon>
        <taxon>Chitinophagia</taxon>
        <taxon>Chitinophagales</taxon>
        <taxon>Chitinophagaceae</taxon>
        <taxon>Chitinophaga</taxon>
    </lineage>
</organism>
<dbReference type="Proteomes" id="UP000279089">
    <property type="component" value="Unassembled WGS sequence"/>
</dbReference>
<feature type="chain" id="PRO_5017963974" description="SbsA Ig-like domain-containing protein" evidence="3">
    <location>
        <begin position="26"/>
        <end position="485"/>
    </location>
</feature>
<accession>A0A3N4ME66</accession>
<protein>
    <recommendedName>
        <fullName evidence="4">SbsA Ig-like domain-containing protein</fullName>
    </recommendedName>
</protein>
<sequence>MNQNMRGWIGSLIVLALCSFFTQCANIVPPGGGSRDTLPPRLVNVSPLDSTLNFNSNKVVFHFNEFVELDNVIEKLIVSPTMKRTPVITAKLRVVTLEIKDSLQPNTTYTFNFGDAIKDVNERNPIEDFQYVVSTGSYMDSLQLTGKVLIAETGKPDSNVAVMLYGNLEDSVVSKEKPLYLSKTKGDGSYRFRNLKPGTYRLFALKEEDRDYQYTQPEELIAFSDSLVRLSENMSDMNLALFNEIDTVKLEEEPEVTQAPPEKDKDKKPRKPRLQVGFDLNGGQQELGDSLTMTFNFPIRSLDSAQIGLYEDTTRKKVAFTLHQADTTAKAYKLVYSWKPGKPYELILPAGFATDTSGLQTAKTDTVTFEAKDLDDYGTVKIALTVSDSARNVLPAEDTSYQFVIQLVSGTEIKYSGVISNGKWEKGLIQPGEYQIRVIVDRNKNGAWDTGVYYGVPRKQPETVFSFKDPINIKKNWTVSPSVKL</sequence>
<name>A0A3N4ME66_9BACT</name>
<dbReference type="Pfam" id="PF13205">
    <property type="entry name" value="Big_5"/>
    <property type="match status" value="1"/>
</dbReference>
<keyword evidence="6" id="KW-1185">Reference proteome</keyword>
<feature type="signal peptide" evidence="3">
    <location>
        <begin position="1"/>
        <end position="25"/>
    </location>
</feature>
<dbReference type="Gene3D" id="2.60.40.10">
    <property type="entry name" value="Immunoglobulins"/>
    <property type="match status" value="1"/>
</dbReference>
<feature type="region of interest" description="Disordered" evidence="2">
    <location>
        <begin position="252"/>
        <end position="285"/>
    </location>
</feature>
<evidence type="ECO:0000256" key="2">
    <source>
        <dbReference type="SAM" id="MobiDB-lite"/>
    </source>
</evidence>
<feature type="domain" description="SbsA Ig-like" evidence="4">
    <location>
        <begin position="36"/>
        <end position="126"/>
    </location>
</feature>
<evidence type="ECO:0000259" key="4">
    <source>
        <dbReference type="Pfam" id="PF13205"/>
    </source>
</evidence>
<evidence type="ECO:0000313" key="5">
    <source>
        <dbReference type="EMBL" id="RPD40276.1"/>
    </source>
</evidence>
<evidence type="ECO:0000313" key="6">
    <source>
        <dbReference type="Proteomes" id="UP000279089"/>
    </source>
</evidence>
<comment type="caution">
    <text evidence="5">The sequence shown here is derived from an EMBL/GenBank/DDBJ whole genome shotgun (WGS) entry which is preliminary data.</text>
</comment>
<dbReference type="InterPro" id="IPR013783">
    <property type="entry name" value="Ig-like_fold"/>
</dbReference>
<evidence type="ECO:0000256" key="1">
    <source>
        <dbReference type="ARBA" id="ARBA00022729"/>
    </source>
</evidence>
<dbReference type="OrthoDB" id="9809989at2"/>
<dbReference type="EMBL" id="RMBX01000008">
    <property type="protein sequence ID" value="RPD40276.1"/>
    <property type="molecule type" value="Genomic_DNA"/>
</dbReference>
<evidence type="ECO:0000256" key="3">
    <source>
        <dbReference type="SAM" id="SignalP"/>
    </source>
</evidence>
<dbReference type="InterPro" id="IPR032812">
    <property type="entry name" value="SbsA_Ig"/>
</dbReference>
<keyword evidence="1 3" id="KW-0732">Signal</keyword>